<dbReference type="Proteomes" id="UP000298663">
    <property type="component" value="Unassembled WGS sequence"/>
</dbReference>
<keyword evidence="3" id="KW-1185">Reference proteome</keyword>
<evidence type="ECO:0000313" key="3">
    <source>
        <dbReference type="Proteomes" id="UP000298663"/>
    </source>
</evidence>
<reference evidence="2 3" key="2">
    <citation type="journal article" date="2019" name="G3 (Bethesda)">
        <title>Hybrid Assembly of the Genome of the Entomopathogenic Nematode Steinernema carpocapsae Identifies the X-Chromosome.</title>
        <authorList>
            <person name="Serra L."/>
            <person name="Macchietto M."/>
            <person name="Macias-Munoz A."/>
            <person name="McGill C.J."/>
            <person name="Rodriguez I.M."/>
            <person name="Rodriguez B."/>
            <person name="Murad R."/>
            <person name="Mortazavi A."/>
        </authorList>
    </citation>
    <scope>NUCLEOTIDE SEQUENCE [LARGE SCALE GENOMIC DNA]</scope>
    <source>
        <strain evidence="2 3">ALL</strain>
    </source>
</reference>
<protein>
    <submittedName>
        <fullName evidence="2">Uncharacterized protein</fullName>
    </submittedName>
</protein>
<dbReference type="EMBL" id="AZBU02000006">
    <property type="protein sequence ID" value="TKR73002.1"/>
    <property type="molecule type" value="Genomic_DNA"/>
</dbReference>
<gene>
    <name evidence="2" type="ORF">L596_020374</name>
</gene>
<feature type="region of interest" description="Disordered" evidence="1">
    <location>
        <begin position="220"/>
        <end position="245"/>
    </location>
</feature>
<name>A0A4U5MU01_STECR</name>
<evidence type="ECO:0000313" key="2">
    <source>
        <dbReference type="EMBL" id="TKR73002.1"/>
    </source>
</evidence>
<accession>A0A4U5MU01</accession>
<reference evidence="2 3" key="1">
    <citation type="journal article" date="2015" name="Genome Biol.">
        <title>Comparative genomics of Steinernema reveals deeply conserved gene regulatory networks.</title>
        <authorList>
            <person name="Dillman A.R."/>
            <person name="Macchietto M."/>
            <person name="Porter C.F."/>
            <person name="Rogers A."/>
            <person name="Williams B."/>
            <person name="Antoshechkin I."/>
            <person name="Lee M.M."/>
            <person name="Goodwin Z."/>
            <person name="Lu X."/>
            <person name="Lewis E.E."/>
            <person name="Goodrich-Blair H."/>
            <person name="Stock S.P."/>
            <person name="Adams B.J."/>
            <person name="Sternberg P.W."/>
            <person name="Mortazavi A."/>
        </authorList>
    </citation>
    <scope>NUCLEOTIDE SEQUENCE [LARGE SCALE GENOMIC DNA]</scope>
    <source>
        <strain evidence="2 3">ALL</strain>
    </source>
</reference>
<organism evidence="2 3">
    <name type="scientific">Steinernema carpocapsae</name>
    <name type="common">Entomopathogenic nematode</name>
    <dbReference type="NCBI Taxonomy" id="34508"/>
    <lineage>
        <taxon>Eukaryota</taxon>
        <taxon>Metazoa</taxon>
        <taxon>Ecdysozoa</taxon>
        <taxon>Nematoda</taxon>
        <taxon>Chromadorea</taxon>
        <taxon>Rhabditida</taxon>
        <taxon>Tylenchina</taxon>
        <taxon>Panagrolaimomorpha</taxon>
        <taxon>Strongyloidoidea</taxon>
        <taxon>Steinernematidae</taxon>
        <taxon>Steinernema</taxon>
    </lineage>
</organism>
<dbReference type="OrthoDB" id="10262360at2759"/>
<dbReference type="AlphaFoldDB" id="A0A4U5MU01"/>
<feature type="compositionally biased region" description="Basic and acidic residues" evidence="1">
    <location>
        <begin position="220"/>
        <end position="242"/>
    </location>
</feature>
<evidence type="ECO:0000256" key="1">
    <source>
        <dbReference type="SAM" id="MobiDB-lite"/>
    </source>
</evidence>
<proteinExistence type="predicted"/>
<sequence length="261" mass="30115">MPGSAHGAVCMWDPRMYQEPVYSFNVFTATEMKEDYARPAMTKIDVQTTGQLITCATSFHTVKILQDPSSIEHMDLPPLDEKPPPFEFGYADPAAITFFDNILFYGDRMFNVSTRSQISSVHPIINYTKGNHFEITQWNSVESDDFQKWPSGRIKYKLIGITIGATSKPWHLYRKECDYDKSVYINVAAASFNNRNGDRHHQRNSNYFWDYNGNKQRNFGGRERNCDSRQTRGGEGRDDDRGSWGNEELLGDQRYRCRCGL</sequence>
<comment type="caution">
    <text evidence="2">The sequence shown here is derived from an EMBL/GenBank/DDBJ whole genome shotgun (WGS) entry which is preliminary data.</text>
</comment>